<organism evidence="1 2">
    <name type="scientific">Caerostris extrusa</name>
    <name type="common">Bark spider</name>
    <name type="synonym">Caerostris bankana</name>
    <dbReference type="NCBI Taxonomy" id="172846"/>
    <lineage>
        <taxon>Eukaryota</taxon>
        <taxon>Metazoa</taxon>
        <taxon>Ecdysozoa</taxon>
        <taxon>Arthropoda</taxon>
        <taxon>Chelicerata</taxon>
        <taxon>Arachnida</taxon>
        <taxon>Araneae</taxon>
        <taxon>Araneomorphae</taxon>
        <taxon>Entelegynae</taxon>
        <taxon>Araneoidea</taxon>
        <taxon>Araneidae</taxon>
        <taxon>Caerostris</taxon>
    </lineage>
</organism>
<gene>
    <name evidence="1" type="ORF">CEXT_547961</name>
</gene>
<reference evidence="1 2" key="1">
    <citation type="submission" date="2021-06" db="EMBL/GenBank/DDBJ databases">
        <title>Caerostris extrusa draft genome.</title>
        <authorList>
            <person name="Kono N."/>
            <person name="Arakawa K."/>
        </authorList>
    </citation>
    <scope>NUCLEOTIDE SEQUENCE [LARGE SCALE GENOMIC DNA]</scope>
</reference>
<comment type="caution">
    <text evidence="1">The sequence shown here is derived from an EMBL/GenBank/DDBJ whole genome shotgun (WGS) entry which is preliminary data.</text>
</comment>
<dbReference type="EMBL" id="BPLR01003873">
    <property type="protein sequence ID" value="GIX89539.1"/>
    <property type="molecule type" value="Genomic_DNA"/>
</dbReference>
<sequence>MAISVLENTIFAPPINRAALTPYLPYLSSSSFVLDEAKNAEGWHWGLRTKKKSIYPFRIKLFLKSKIRLQASREGQLKSGRVAHTQDYRACERDPTLQYGDISRRGKHQQKRSWVSIYPVPGIYPADNRGLGMTIAGAPCRRTKAIQMTIFVWLAADRE</sequence>
<dbReference type="AlphaFoldDB" id="A0AAV4NYQ7"/>
<proteinExistence type="predicted"/>
<dbReference type="Proteomes" id="UP001054945">
    <property type="component" value="Unassembled WGS sequence"/>
</dbReference>
<name>A0AAV4NYQ7_CAEEX</name>
<evidence type="ECO:0000313" key="1">
    <source>
        <dbReference type="EMBL" id="GIX89539.1"/>
    </source>
</evidence>
<evidence type="ECO:0000313" key="2">
    <source>
        <dbReference type="Proteomes" id="UP001054945"/>
    </source>
</evidence>
<keyword evidence="2" id="KW-1185">Reference proteome</keyword>
<accession>A0AAV4NYQ7</accession>
<protein>
    <submittedName>
        <fullName evidence="1">Uncharacterized protein</fullName>
    </submittedName>
</protein>